<sequence length="62" mass="7637">MNEEFTFSRNTKIIISIENEIIYEFLTRPDEEYLNEMAEQSIYATYLHLKNLEKQTKYFTQY</sequence>
<proteinExistence type="predicted"/>
<name>A0A1M7KEY0_9FLAO</name>
<dbReference type="Proteomes" id="UP000184260">
    <property type="component" value="Unassembled WGS sequence"/>
</dbReference>
<dbReference type="STRING" id="69322.SAMN05443669_105119"/>
<evidence type="ECO:0008006" key="3">
    <source>
        <dbReference type="Google" id="ProtNLM"/>
    </source>
</evidence>
<evidence type="ECO:0000313" key="2">
    <source>
        <dbReference type="Proteomes" id="UP000184260"/>
    </source>
</evidence>
<protein>
    <recommendedName>
        <fullName evidence="3">Curli production assembly/transport component CsgE</fullName>
    </recommendedName>
</protein>
<organism evidence="1 2">
    <name type="scientific">Flavobacterium xanthum</name>
    <dbReference type="NCBI Taxonomy" id="69322"/>
    <lineage>
        <taxon>Bacteria</taxon>
        <taxon>Pseudomonadati</taxon>
        <taxon>Bacteroidota</taxon>
        <taxon>Flavobacteriia</taxon>
        <taxon>Flavobacteriales</taxon>
        <taxon>Flavobacteriaceae</taxon>
        <taxon>Flavobacterium</taxon>
    </lineage>
</organism>
<keyword evidence="2" id="KW-1185">Reference proteome</keyword>
<accession>A0A1M7KEY0</accession>
<evidence type="ECO:0000313" key="1">
    <source>
        <dbReference type="EMBL" id="SHM63387.1"/>
    </source>
</evidence>
<gene>
    <name evidence="1" type="ORF">SAMN05443669_105119</name>
</gene>
<dbReference type="EMBL" id="FRBU01000051">
    <property type="protein sequence ID" value="SHM63387.1"/>
    <property type="molecule type" value="Genomic_DNA"/>
</dbReference>
<reference evidence="2" key="1">
    <citation type="submission" date="2016-11" db="EMBL/GenBank/DDBJ databases">
        <authorList>
            <person name="Varghese N."/>
            <person name="Submissions S."/>
        </authorList>
    </citation>
    <scope>NUCLEOTIDE SEQUENCE [LARGE SCALE GENOMIC DNA]</scope>
    <source>
        <strain evidence="2">DSM 3661</strain>
    </source>
</reference>
<dbReference type="AlphaFoldDB" id="A0A1M7KEY0"/>